<name>A0A7S2EBT9_TRICV</name>
<reference evidence="4" key="1">
    <citation type="submission" date="2021-01" db="EMBL/GenBank/DDBJ databases">
        <authorList>
            <person name="Corre E."/>
            <person name="Pelletier E."/>
            <person name="Niang G."/>
            <person name="Scheremetjew M."/>
            <person name="Finn R."/>
            <person name="Kale V."/>
            <person name="Holt S."/>
            <person name="Cochrane G."/>
            <person name="Meng A."/>
            <person name="Brown T."/>
            <person name="Cohen L."/>
        </authorList>
    </citation>
    <scope>NUCLEOTIDE SEQUENCE</scope>
    <source>
        <strain evidence="4">Grunow 1884</strain>
    </source>
</reference>
<evidence type="ECO:0000259" key="3">
    <source>
        <dbReference type="PROSITE" id="PS50076"/>
    </source>
</evidence>
<dbReference type="PROSITE" id="PS50076">
    <property type="entry name" value="DNAJ_2"/>
    <property type="match status" value="1"/>
</dbReference>
<feature type="chain" id="PRO_5030521903" description="J domain-containing protein" evidence="2">
    <location>
        <begin position="26"/>
        <end position="237"/>
    </location>
</feature>
<dbReference type="InterPro" id="IPR036869">
    <property type="entry name" value="J_dom_sf"/>
</dbReference>
<keyword evidence="2" id="KW-0732">Signal</keyword>
<proteinExistence type="predicted"/>
<feature type="region of interest" description="Disordered" evidence="1">
    <location>
        <begin position="218"/>
        <end position="237"/>
    </location>
</feature>
<protein>
    <recommendedName>
        <fullName evidence="3">J domain-containing protein</fullName>
    </recommendedName>
</protein>
<accession>A0A7S2EBT9</accession>
<feature type="domain" description="J" evidence="3">
    <location>
        <begin position="65"/>
        <end position="143"/>
    </location>
</feature>
<gene>
    <name evidence="4" type="ORF">OSIN01602_LOCUS3805</name>
</gene>
<evidence type="ECO:0000256" key="1">
    <source>
        <dbReference type="SAM" id="MobiDB-lite"/>
    </source>
</evidence>
<dbReference type="Gene3D" id="1.10.287.110">
    <property type="entry name" value="DnaJ domain"/>
    <property type="match status" value="1"/>
</dbReference>
<organism evidence="4">
    <name type="scientific">Trieres chinensis</name>
    <name type="common">Marine centric diatom</name>
    <name type="synonym">Odontella sinensis</name>
    <dbReference type="NCBI Taxonomy" id="1514140"/>
    <lineage>
        <taxon>Eukaryota</taxon>
        <taxon>Sar</taxon>
        <taxon>Stramenopiles</taxon>
        <taxon>Ochrophyta</taxon>
        <taxon>Bacillariophyta</taxon>
        <taxon>Mediophyceae</taxon>
        <taxon>Biddulphiophycidae</taxon>
        <taxon>Eupodiscales</taxon>
        <taxon>Parodontellaceae</taxon>
        <taxon>Trieres</taxon>
    </lineage>
</organism>
<feature type="signal peptide" evidence="2">
    <location>
        <begin position="1"/>
        <end position="25"/>
    </location>
</feature>
<sequence length="237" mass="26057">MSTTPAMTTMRPFLLLAARRGVTLSVATDPLLAFNAPTPRGVRPLSSGRHHDWSSPPQIHRERSAAMSLLGLPVSGTDRRPAFTARQLRDAYFEAAKRCHPDAVSSDEGGNVGGDAEDAAKVGAARRFVRVTEAYELLRALSLPSGSAFEAEAALVSEDEEEEYRIACRQFLGVDAEIVEESKRCPLFREWLQGRTDAAFHWNSFFLKHGGLAPKLRPNSGLLSGGTERGVTRRRRR</sequence>
<dbReference type="SUPFAM" id="SSF46565">
    <property type="entry name" value="Chaperone J-domain"/>
    <property type="match status" value="1"/>
</dbReference>
<dbReference type="AlphaFoldDB" id="A0A7S2EBT9"/>
<dbReference type="InterPro" id="IPR001623">
    <property type="entry name" value="DnaJ_domain"/>
</dbReference>
<evidence type="ECO:0000313" key="4">
    <source>
        <dbReference type="EMBL" id="CAD9326510.1"/>
    </source>
</evidence>
<dbReference type="EMBL" id="HBGO01006763">
    <property type="protein sequence ID" value="CAD9326510.1"/>
    <property type="molecule type" value="Transcribed_RNA"/>
</dbReference>
<evidence type="ECO:0000256" key="2">
    <source>
        <dbReference type="SAM" id="SignalP"/>
    </source>
</evidence>